<sequence length="83" mass="9896">MTNIESQNKAILEKWQRDKGTKAQSGRGTMDSLAVRFQLSARREESSRRGAEDADKIRFRIHIWERRTEKKREPQRTLRAQRI</sequence>
<feature type="region of interest" description="Disordered" evidence="1">
    <location>
        <begin position="1"/>
        <end position="29"/>
    </location>
</feature>
<feature type="compositionally biased region" description="Basic and acidic residues" evidence="1">
    <location>
        <begin position="11"/>
        <end position="21"/>
    </location>
</feature>
<reference evidence="2" key="1">
    <citation type="journal article" date="2015" name="Nature">
        <title>Complex archaea that bridge the gap between prokaryotes and eukaryotes.</title>
        <authorList>
            <person name="Spang A."/>
            <person name="Saw J.H."/>
            <person name="Jorgensen S.L."/>
            <person name="Zaremba-Niedzwiedzka K."/>
            <person name="Martijn J."/>
            <person name="Lind A.E."/>
            <person name="van Eijk R."/>
            <person name="Schleper C."/>
            <person name="Guy L."/>
            <person name="Ettema T.J."/>
        </authorList>
    </citation>
    <scope>NUCLEOTIDE SEQUENCE</scope>
</reference>
<proteinExistence type="predicted"/>
<dbReference type="EMBL" id="LAZR01021001">
    <property type="protein sequence ID" value="KKL86837.1"/>
    <property type="molecule type" value="Genomic_DNA"/>
</dbReference>
<gene>
    <name evidence="2" type="ORF">LCGC14_1940740</name>
</gene>
<organism evidence="2">
    <name type="scientific">marine sediment metagenome</name>
    <dbReference type="NCBI Taxonomy" id="412755"/>
    <lineage>
        <taxon>unclassified sequences</taxon>
        <taxon>metagenomes</taxon>
        <taxon>ecological metagenomes</taxon>
    </lineage>
</organism>
<comment type="caution">
    <text evidence="2">The sequence shown here is derived from an EMBL/GenBank/DDBJ whole genome shotgun (WGS) entry which is preliminary data.</text>
</comment>
<accession>A0A0F9IHS2</accession>
<dbReference type="AlphaFoldDB" id="A0A0F9IHS2"/>
<evidence type="ECO:0000256" key="1">
    <source>
        <dbReference type="SAM" id="MobiDB-lite"/>
    </source>
</evidence>
<protein>
    <submittedName>
        <fullName evidence="2">Uncharacterized protein</fullName>
    </submittedName>
</protein>
<evidence type="ECO:0000313" key="2">
    <source>
        <dbReference type="EMBL" id="KKL86837.1"/>
    </source>
</evidence>
<name>A0A0F9IHS2_9ZZZZ</name>